<reference evidence="1 2" key="1">
    <citation type="submission" date="2016-10" db="EMBL/GenBank/DDBJ databases">
        <authorList>
            <person name="de Groot N.N."/>
        </authorList>
    </citation>
    <scope>NUCLEOTIDE SEQUENCE [LARGE SCALE GENOMIC DNA]</scope>
    <source>
        <strain evidence="1 2">743A</strain>
    </source>
</reference>
<proteinExistence type="predicted"/>
<keyword evidence="2" id="KW-1185">Reference proteome</keyword>
<dbReference type="OrthoDB" id="2060105at2"/>
<organism evidence="1 2">
    <name type="scientific">Anaeromicropila populeti</name>
    <dbReference type="NCBI Taxonomy" id="37658"/>
    <lineage>
        <taxon>Bacteria</taxon>
        <taxon>Bacillati</taxon>
        <taxon>Bacillota</taxon>
        <taxon>Clostridia</taxon>
        <taxon>Lachnospirales</taxon>
        <taxon>Lachnospiraceae</taxon>
        <taxon>Anaeromicropila</taxon>
    </lineage>
</organism>
<evidence type="ECO:0000313" key="1">
    <source>
        <dbReference type="EMBL" id="SFR96332.1"/>
    </source>
</evidence>
<accession>A0A1I6KYN1</accession>
<dbReference type="EMBL" id="FOYZ01000011">
    <property type="protein sequence ID" value="SFR96332.1"/>
    <property type="molecule type" value="Genomic_DNA"/>
</dbReference>
<dbReference type="RefSeq" id="WP_092562188.1">
    <property type="nucleotide sequence ID" value="NZ_FOYZ01000011.1"/>
</dbReference>
<gene>
    <name evidence="1" type="ORF">SAMN05661086_02920</name>
</gene>
<evidence type="ECO:0000313" key="2">
    <source>
        <dbReference type="Proteomes" id="UP000199659"/>
    </source>
</evidence>
<sequence length="179" mass="19740">MSEQIQANVGKHFVVTLQSMVSSSNYGWCLSSLPKGVVLADKYDIATKPGIAPIDQIFVFLAKEAGENLEIIFELLNLSNPLNCANTVKVLVTVTPAEAVNNSLEEAKEFVQYSDNSASYNMNANCEYVYQGTMDTCNLKYGYPVCDNKDSNTILAYGYPAPIVKYGYPVLKYGYPTEQ</sequence>
<dbReference type="Proteomes" id="UP000199659">
    <property type="component" value="Unassembled WGS sequence"/>
</dbReference>
<name>A0A1I6KYN1_9FIRM</name>
<protein>
    <submittedName>
        <fullName evidence="1">Uncharacterized protein</fullName>
    </submittedName>
</protein>
<dbReference type="STRING" id="37658.SAMN05661086_02920"/>
<dbReference type="AlphaFoldDB" id="A0A1I6KYN1"/>